<dbReference type="Proteomes" id="UP000005631">
    <property type="component" value="Chromosome"/>
</dbReference>
<feature type="region of interest" description="Disordered" evidence="1">
    <location>
        <begin position="204"/>
        <end position="225"/>
    </location>
</feature>
<dbReference type="RefSeq" id="WP_014202913.1">
    <property type="nucleotide sequence ID" value="NC_016599.1"/>
</dbReference>
<accession>G8R8H1</accession>
<dbReference type="HOGENOM" id="CLU_518599_0_0_10"/>
<keyword evidence="2" id="KW-0472">Membrane</keyword>
<keyword evidence="2" id="KW-1133">Transmembrane helix</keyword>
<keyword evidence="2" id="KW-0812">Transmembrane</keyword>
<reference evidence="3 4" key="1">
    <citation type="journal article" date="2012" name="Stand. Genomic Sci.">
        <title>Genome sequence of the orange-pigmented seawater bacterium Owenweeksia hongkongensis type strain (UST20020801(T)).</title>
        <authorList>
            <person name="Riedel T."/>
            <person name="Held B."/>
            <person name="Nolan M."/>
            <person name="Lucas S."/>
            <person name="Lapidus A."/>
            <person name="Tice H."/>
            <person name="Del Rio T.G."/>
            <person name="Cheng J.F."/>
            <person name="Han C."/>
            <person name="Tapia R."/>
            <person name="Goodwin L.A."/>
            <person name="Pitluck S."/>
            <person name="Liolios K."/>
            <person name="Mavromatis K."/>
            <person name="Pagani I."/>
            <person name="Ivanova N."/>
            <person name="Mikhailova N."/>
            <person name="Pati A."/>
            <person name="Chen A."/>
            <person name="Palaniappan K."/>
            <person name="Rohde M."/>
            <person name="Tindall B.J."/>
            <person name="Detter J.C."/>
            <person name="Goker M."/>
            <person name="Woyke T."/>
            <person name="Bristow J."/>
            <person name="Eisen J.A."/>
            <person name="Markowitz V."/>
            <person name="Hugenholtz P."/>
            <person name="Klenk H.P."/>
            <person name="Kyrpides N.C."/>
        </authorList>
    </citation>
    <scope>NUCLEOTIDE SEQUENCE</scope>
    <source>
        <strain evidence="4">DSM 17368 / JCM 12287 / NRRL B-23963</strain>
    </source>
</reference>
<feature type="transmembrane region" description="Helical" evidence="2">
    <location>
        <begin position="38"/>
        <end position="59"/>
    </location>
</feature>
<evidence type="ECO:0000313" key="4">
    <source>
        <dbReference type="Proteomes" id="UP000005631"/>
    </source>
</evidence>
<dbReference type="EMBL" id="CP003156">
    <property type="protein sequence ID" value="AEV33564.1"/>
    <property type="molecule type" value="Genomic_DNA"/>
</dbReference>
<keyword evidence="4" id="KW-1185">Reference proteome</keyword>
<dbReference type="KEGG" id="oho:Oweho_2596"/>
<dbReference type="AlphaFoldDB" id="G8R8H1"/>
<proteinExistence type="predicted"/>
<evidence type="ECO:0000256" key="2">
    <source>
        <dbReference type="SAM" id="Phobius"/>
    </source>
</evidence>
<organism evidence="3 4">
    <name type="scientific">Owenweeksia hongkongensis (strain DSM 17368 / CIP 108786 / JCM 12287 / NRRL B-23963 / UST20020801)</name>
    <dbReference type="NCBI Taxonomy" id="926562"/>
    <lineage>
        <taxon>Bacteria</taxon>
        <taxon>Pseudomonadati</taxon>
        <taxon>Bacteroidota</taxon>
        <taxon>Flavobacteriia</taxon>
        <taxon>Flavobacteriales</taxon>
        <taxon>Owenweeksiaceae</taxon>
        <taxon>Owenweeksia</taxon>
    </lineage>
</organism>
<sequence length="525" mass="58877">MEDFLKEKLGHGEDNFTNDWPAFEQKLERALFFKQMRVGAMVSVVLILLSIGFFSSSSFSRFNVFQSESSTEAYRGDGRYSDFNSERKTARNNDAASKVAAISEANEQVHAEIRQEDVAEITTASTTEYTENSKTKIPNGKAQTTVAAADIYKEESTPNINEPTPDTEDGVVFLTSSTEQNSVKEKPINVVVSEESEIVSMASSKVNAGEDVSSSSPSADDSDVAIPEKTRAVASHGQALIPDGLESSNFKANVKPIELMVDTRDVNNMSLKTPIIPMKLVPAKKEAYVSPLQEKKPWSYSIKVYPNFTYRKFTVAANKMPYIHRDFIDQVKVSESGGFSLNVGFEASKRIGRITYLNAGVEYISYKTEANFDFMNYRDAVINNESGKITSYDFRNEPEHIVIVDANRYHYLNFPLSIAYRPWATDHVRLNIEAGGSYMYFVKANGQSIDYQTLDIIDLSERDYRNSMASICLKVGASYHVSESFNIGIEPTVVYFSNTIYTEEYPFEVVPYSVGVNFKLQMKLN</sequence>
<dbReference type="STRING" id="926562.Oweho_2596"/>
<evidence type="ECO:0008006" key="5">
    <source>
        <dbReference type="Google" id="ProtNLM"/>
    </source>
</evidence>
<evidence type="ECO:0000313" key="3">
    <source>
        <dbReference type="EMBL" id="AEV33564.1"/>
    </source>
</evidence>
<evidence type="ECO:0000256" key="1">
    <source>
        <dbReference type="SAM" id="MobiDB-lite"/>
    </source>
</evidence>
<protein>
    <recommendedName>
        <fullName evidence="5">Outer membrane protein beta-barrel domain-containing protein</fullName>
    </recommendedName>
</protein>
<name>G8R8H1_OWEHD</name>
<gene>
    <name evidence="3" type="ordered locus">Oweho_2596</name>
</gene>